<dbReference type="AlphaFoldDB" id="A0A093XV37"/>
<evidence type="ECO:0000313" key="2">
    <source>
        <dbReference type="EMBL" id="KFX49118.1"/>
    </source>
</evidence>
<feature type="domain" description="Cobalamin-independent methionine synthase MetE C-terminal/archaeal" evidence="1">
    <location>
        <begin position="124"/>
        <end position="321"/>
    </location>
</feature>
<name>A0A093XV37_TALMA</name>
<reference evidence="2" key="1">
    <citation type="journal article" date="2014" name="PLoS Genet.">
        <title>Signature Gene Expression Reveals Novel Clues to the Molecular Mechanisms of Dimorphic Transition in Penicillium marneffei.</title>
        <authorList>
            <person name="Yang E."/>
            <person name="Wang G."/>
            <person name="Cai J."/>
            <person name="Woo P.C."/>
            <person name="Lau S.K."/>
            <person name="Yuen K.-Y."/>
            <person name="Chow W.-N."/>
            <person name="Lin X."/>
        </authorList>
    </citation>
    <scope>NUCLEOTIDE SEQUENCE [LARGE SCALE GENOMIC DNA]</scope>
    <source>
        <strain evidence="2">PM1</strain>
    </source>
</reference>
<protein>
    <submittedName>
        <fullName evidence="2">Uncharacterized protein YxjH</fullName>
    </submittedName>
</protein>
<dbReference type="SUPFAM" id="SSF51726">
    <property type="entry name" value="UROD/MetE-like"/>
    <property type="match status" value="1"/>
</dbReference>
<dbReference type="CDD" id="cd03311">
    <property type="entry name" value="CIMS_C_terminal_like"/>
    <property type="match status" value="1"/>
</dbReference>
<dbReference type="GO" id="GO:0003871">
    <property type="term" value="F:5-methyltetrahydropteroyltriglutamate-homocysteine S-methyltransferase activity"/>
    <property type="evidence" value="ECO:0007669"/>
    <property type="project" value="InterPro"/>
</dbReference>
<evidence type="ECO:0000259" key="1">
    <source>
        <dbReference type="Pfam" id="PF01717"/>
    </source>
</evidence>
<dbReference type="PANTHER" id="PTHR43844:SF2">
    <property type="entry name" value="SYNTHASE, VITAMIN-B12 INDEPENDENT, PUTATIVE (AFU_ORTHOLOGUE AFUA_3G12060)-RELATED"/>
    <property type="match status" value="1"/>
</dbReference>
<dbReference type="InterPro" id="IPR002629">
    <property type="entry name" value="Met_Synth_C/arc"/>
</dbReference>
<dbReference type="PANTHER" id="PTHR43844">
    <property type="entry name" value="METHIONINE SYNTHASE"/>
    <property type="match status" value="1"/>
</dbReference>
<gene>
    <name evidence="2" type="ORF">GQ26_0101490</name>
</gene>
<dbReference type="eggNOG" id="ENOG502QQV2">
    <property type="taxonomic scope" value="Eukaryota"/>
</dbReference>
<dbReference type="Gene3D" id="3.20.20.210">
    <property type="match status" value="1"/>
</dbReference>
<dbReference type="GO" id="GO:0008270">
    <property type="term" value="F:zinc ion binding"/>
    <property type="evidence" value="ECO:0007669"/>
    <property type="project" value="InterPro"/>
</dbReference>
<dbReference type="InterPro" id="IPR038071">
    <property type="entry name" value="UROD/MetE-like_sf"/>
</dbReference>
<dbReference type="HOGENOM" id="CLU_058877_0_1_1"/>
<comment type="caution">
    <text evidence="2">The sequence shown here is derived from an EMBL/GenBank/DDBJ whole genome shotgun (WGS) entry which is preliminary data.</text>
</comment>
<dbReference type="EMBL" id="JPOX01000010">
    <property type="protein sequence ID" value="KFX49118.1"/>
    <property type="molecule type" value="Genomic_DNA"/>
</dbReference>
<dbReference type="Pfam" id="PF01717">
    <property type="entry name" value="Meth_synt_2"/>
    <property type="match status" value="1"/>
</dbReference>
<accession>A0A093XV37</accession>
<dbReference type="GO" id="GO:0009086">
    <property type="term" value="P:methionine biosynthetic process"/>
    <property type="evidence" value="ECO:0007669"/>
    <property type="project" value="InterPro"/>
</dbReference>
<sequence>MQRDLRFRTVTGGEIRRRLHWGSFFTNLEGFEEVKVTDFSVFRPYFKNTKLFTEADEEGASVVICTGKIKHVRSSFLHEFEYLKSLVEPDRVKDIKMSLSSLELYHLIYKQGYAYPSSVYASDDEYFADLAVAFREEVKILYKAGLRNLQIDDPSLTYFCDPDVHQGWAQDKLNSRTSSQQVDAYIKLINDSIQNFPDDIHFSFHLCTGDFKSGHWASGGYDLIATKLFKNCSVDTFYLEFDTGCSGGFEPLKKLPIDKRVVLGLITSQTGELEDLRNLQRGVREAAKFMAEGSGQTEAEAVQRISVSPQCGFASANVGHRITKEDVIRKLQLVRELADTVWPGEP</sequence>
<organism evidence="2">
    <name type="scientific">Talaromyces marneffei PM1</name>
    <dbReference type="NCBI Taxonomy" id="1077442"/>
    <lineage>
        <taxon>Eukaryota</taxon>
        <taxon>Fungi</taxon>
        <taxon>Dikarya</taxon>
        <taxon>Ascomycota</taxon>
        <taxon>Pezizomycotina</taxon>
        <taxon>Eurotiomycetes</taxon>
        <taxon>Eurotiomycetidae</taxon>
        <taxon>Eurotiales</taxon>
        <taxon>Trichocomaceae</taxon>
        <taxon>Talaromyces</taxon>
        <taxon>Talaromyces sect. Talaromyces</taxon>
    </lineage>
</organism>
<proteinExistence type="predicted"/>